<evidence type="ECO:0000313" key="4">
    <source>
        <dbReference type="Proteomes" id="UP000267408"/>
    </source>
</evidence>
<keyword evidence="3" id="KW-1185">Reference proteome</keyword>
<evidence type="ECO:0008006" key="5">
    <source>
        <dbReference type="Google" id="ProtNLM"/>
    </source>
</evidence>
<dbReference type="EMBL" id="RJVJ01000001">
    <property type="protein sequence ID" value="ROR45125.1"/>
    <property type="molecule type" value="Genomic_DNA"/>
</dbReference>
<sequence>MTTEIPLTELDATRWEGLETAHWSSPATMVPRVLHRLAAVGPDGGRPEDCELLYCLIPEPGRPVPSATPVALPFLLALAADPATGAARGPLTALLARLLPAAPDLPERHRSRALPLLTDPDPAVRRAALPLAPDPGCLLGLWRTETDPSVRLSLLLALAGTATTGARAVLAETLTEDHPALYVAAVHASAGHDPDLPVRHLDRLLTLLTDPALRPRFDDVWYPAHRPGPLTREHLLWSVYGLLVHRPDLQSAYPGHLLAAADRTGDEALRREAVLLARHHGGS</sequence>
<dbReference type="Proteomes" id="UP000266906">
    <property type="component" value="Unassembled WGS sequence"/>
</dbReference>
<evidence type="ECO:0000313" key="3">
    <source>
        <dbReference type="Proteomes" id="UP000266906"/>
    </source>
</evidence>
<accession>A0A3N4RWX8</accession>
<evidence type="ECO:0000313" key="1">
    <source>
        <dbReference type="EMBL" id="ROR45125.1"/>
    </source>
</evidence>
<dbReference type="AlphaFoldDB" id="A0A3N4RWX8"/>
<proteinExistence type="predicted"/>
<accession>A0A8G1XC95</accession>
<protein>
    <recommendedName>
        <fullName evidence="5">HEAT repeat protein</fullName>
    </recommendedName>
</protein>
<reference evidence="3 4" key="1">
    <citation type="submission" date="2018-11" db="EMBL/GenBank/DDBJ databases">
        <title>Sequencing the genomes of 1000 actinobacteria strains.</title>
        <authorList>
            <person name="Klenk H.-P."/>
        </authorList>
    </citation>
    <scope>NUCLEOTIDE SEQUENCE [LARGE SCALE GENOMIC DNA]</scope>
    <source>
        <strain evidence="1 4">DSM 44780</strain>
        <strain evidence="2 3">DSM 44781</strain>
    </source>
</reference>
<evidence type="ECO:0000313" key="2">
    <source>
        <dbReference type="EMBL" id="RPE35479.1"/>
    </source>
</evidence>
<dbReference type="InterPro" id="IPR016024">
    <property type="entry name" value="ARM-type_fold"/>
</dbReference>
<dbReference type="RefSeq" id="WP_123556864.1">
    <property type="nucleotide sequence ID" value="NZ_RJVJ01000001.1"/>
</dbReference>
<dbReference type="SUPFAM" id="SSF48371">
    <property type="entry name" value="ARM repeat"/>
    <property type="match status" value="1"/>
</dbReference>
<organism evidence="2 3">
    <name type="scientific">Kitasatospora cineracea</name>
    <dbReference type="NCBI Taxonomy" id="88074"/>
    <lineage>
        <taxon>Bacteria</taxon>
        <taxon>Bacillati</taxon>
        <taxon>Actinomycetota</taxon>
        <taxon>Actinomycetes</taxon>
        <taxon>Kitasatosporales</taxon>
        <taxon>Streptomycetaceae</taxon>
        <taxon>Kitasatospora</taxon>
    </lineage>
</organism>
<dbReference type="EMBL" id="RKQG01000001">
    <property type="protein sequence ID" value="RPE35479.1"/>
    <property type="molecule type" value="Genomic_DNA"/>
</dbReference>
<dbReference type="OrthoDB" id="292843at2"/>
<name>A0A3N4RWX8_9ACTN</name>
<gene>
    <name evidence="2" type="ORF">EDD38_3829</name>
    <name evidence="1" type="ORF">EDD39_3338</name>
</gene>
<dbReference type="Proteomes" id="UP000267408">
    <property type="component" value="Unassembled WGS sequence"/>
</dbReference>
<comment type="caution">
    <text evidence="2">The sequence shown here is derived from an EMBL/GenBank/DDBJ whole genome shotgun (WGS) entry which is preliminary data.</text>
</comment>